<name>A0ABQ6LTG9_9RHOB</name>
<evidence type="ECO:0000313" key="5">
    <source>
        <dbReference type="Proteomes" id="UP001239909"/>
    </source>
</evidence>
<dbReference type="Proteomes" id="UP001239909">
    <property type="component" value="Unassembled WGS sequence"/>
</dbReference>
<comment type="similarity">
    <text evidence="1">Belongs to the sulfotransferase 1 family.</text>
</comment>
<comment type="caution">
    <text evidence="4">The sequence shown here is derived from an EMBL/GenBank/DDBJ whole genome shotgun (WGS) entry which is preliminary data.</text>
</comment>
<protein>
    <submittedName>
        <fullName evidence="4">Sulfotransferase domain-containing protein</fullName>
    </submittedName>
</protein>
<keyword evidence="5" id="KW-1185">Reference proteome</keyword>
<evidence type="ECO:0000259" key="3">
    <source>
        <dbReference type="Pfam" id="PF00685"/>
    </source>
</evidence>
<dbReference type="SUPFAM" id="SSF52540">
    <property type="entry name" value="P-loop containing nucleoside triphosphate hydrolases"/>
    <property type="match status" value="1"/>
</dbReference>
<evidence type="ECO:0000256" key="2">
    <source>
        <dbReference type="ARBA" id="ARBA00022679"/>
    </source>
</evidence>
<dbReference type="InterPro" id="IPR027417">
    <property type="entry name" value="P-loop_NTPase"/>
</dbReference>
<dbReference type="PANTHER" id="PTHR11783">
    <property type="entry name" value="SULFOTRANSFERASE SULT"/>
    <property type="match status" value="1"/>
</dbReference>
<gene>
    <name evidence="4" type="ORF">LNKW23_45850</name>
</gene>
<reference evidence="4 5" key="1">
    <citation type="submission" date="2023-04" db="EMBL/GenBank/DDBJ databases">
        <title>Marinoamorphus aggregata gen. nov., sp. Nov., isolate from tissue of brittle star Ophioplocus japonicus.</title>
        <authorList>
            <person name="Kawano K."/>
            <person name="Sawayama S."/>
            <person name="Nakagawa S."/>
        </authorList>
    </citation>
    <scope>NUCLEOTIDE SEQUENCE [LARGE SCALE GENOMIC DNA]</scope>
    <source>
        <strain evidence="4 5">NKW23</strain>
    </source>
</reference>
<proteinExistence type="inferred from homology"/>
<dbReference type="Gene3D" id="3.40.50.300">
    <property type="entry name" value="P-loop containing nucleotide triphosphate hydrolases"/>
    <property type="match status" value="1"/>
</dbReference>
<dbReference type="InterPro" id="IPR000863">
    <property type="entry name" value="Sulfotransferase_dom"/>
</dbReference>
<dbReference type="RefSeq" id="WP_285674691.1">
    <property type="nucleotide sequence ID" value="NZ_BSYI01000062.1"/>
</dbReference>
<evidence type="ECO:0000256" key="1">
    <source>
        <dbReference type="ARBA" id="ARBA00005771"/>
    </source>
</evidence>
<dbReference type="EMBL" id="BSYI01000062">
    <property type="protein sequence ID" value="GMG85365.1"/>
    <property type="molecule type" value="Genomic_DNA"/>
</dbReference>
<sequence length="285" mass="31778">MAAPRPRAKPAAKNIVWLASYPKSGNTWTRIFLANYLFDRKEPMPINQVHRLGMGDSIAKAYAMVAGAPVNTADHKAMLGLRPRVLRGIAGNGADVNFVKTHNIRDFAMGTELIPVPLTRSAVYILRNPLDVVLSYARHYDKTPAEAVAAIARDDNTTAGDATSVPQYLGNWSRHVKSWTERAPFPVLVLRYEDLQDDPETGFSRLLEHLGFTPDPERLARAIRFSAFDEVARQETDKGFIEKSPTAERFFSRGTAGQWQSDLDPELVEAVRKVHGPVMRAHGYL</sequence>
<accession>A0ABQ6LTG9</accession>
<feature type="domain" description="Sulfotransferase" evidence="3">
    <location>
        <begin position="16"/>
        <end position="280"/>
    </location>
</feature>
<evidence type="ECO:0000313" key="4">
    <source>
        <dbReference type="EMBL" id="GMG85365.1"/>
    </source>
</evidence>
<dbReference type="Pfam" id="PF00685">
    <property type="entry name" value="Sulfotransfer_1"/>
    <property type="match status" value="1"/>
</dbReference>
<keyword evidence="2" id="KW-0808">Transferase</keyword>
<organism evidence="4 5">
    <name type="scientific">Paralimibaculum aggregatum</name>
    <dbReference type="NCBI Taxonomy" id="3036245"/>
    <lineage>
        <taxon>Bacteria</taxon>
        <taxon>Pseudomonadati</taxon>
        <taxon>Pseudomonadota</taxon>
        <taxon>Alphaproteobacteria</taxon>
        <taxon>Rhodobacterales</taxon>
        <taxon>Paracoccaceae</taxon>
        <taxon>Paralimibaculum</taxon>
    </lineage>
</organism>